<name>A0AAJ4XDS9_9SPHI</name>
<dbReference type="KEGG" id="smiz:4412673_03338"/>
<evidence type="ECO:0000256" key="1">
    <source>
        <dbReference type="SAM" id="Phobius"/>
    </source>
</evidence>
<accession>A0AAJ4XDS9</accession>
<organism evidence="2 3">
    <name type="scientific">Sphingobacterium mizutaii</name>
    <dbReference type="NCBI Taxonomy" id="1010"/>
    <lineage>
        <taxon>Bacteria</taxon>
        <taxon>Pseudomonadati</taxon>
        <taxon>Bacteroidota</taxon>
        <taxon>Sphingobacteriia</taxon>
        <taxon>Sphingobacteriales</taxon>
        <taxon>Sphingobacteriaceae</taxon>
        <taxon>Sphingobacterium</taxon>
    </lineage>
</organism>
<dbReference type="Proteomes" id="UP000215355">
    <property type="component" value="Chromosome 1"/>
</dbReference>
<evidence type="ECO:0000313" key="2">
    <source>
        <dbReference type="EMBL" id="SNV56842.1"/>
    </source>
</evidence>
<dbReference type="EMBL" id="LT906468">
    <property type="protein sequence ID" value="SNV56842.1"/>
    <property type="molecule type" value="Genomic_DNA"/>
</dbReference>
<gene>
    <name evidence="2" type="ORF">SAMEA4412673_03338</name>
</gene>
<dbReference type="AlphaFoldDB" id="A0AAJ4XDS9"/>
<sequence length="119" mass="13969">MYISKQKTQFSLMNNTSKNHTISKIVAKAILRLLMIVLIVGIVFAFSKDAKILDNISLNFPNKWAIFAPISLFIIFIIMMFMMLKEKYKRIDLNWLFSLCGGFLLIYLILFYSRIYPML</sequence>
<feature type="transmembrane region" description="Helical" evidence="1">
    <location>
        <begin position="96"/>
        <end position="115"/>
    </location>
</feature>
<protein>
    <submittedName>
        <fullName evidence="2">Uncharacterized protein</fullName>
    </submittedName>
</protein>
<keyword evidence="1" id="KW-1133">Transmembrane helix</keyword>
<keyword evidence="1" id="KW-0472">Membrane</keyword>
<reference evidence="2 3" key="1">
    <citation type="submission" date="2017-06" db="EMBL/GenBank/DDBJ databases">
        <authorList>
            <consortium name="Pathogen Informatics"/>
        </authorList>
    </citation>
    <scope>NUCLEOTIDE SEQUENCE [LARGE SCALE GENOMIC DNA]</scope>
    <source>
        <strain evidence="2 3">NCTC12149</strain>
    </source>
</reference>
<keyword evidence="1" id="KW-0812">Transmembrane</keyword>
<feature type="transmembrane region" description="Helical" evidence="1">
    <location>
        <begin position="25"/>
        <end position="46"/>
    </location>
</feature>
<feature type="transmembrane region" description="Helical" evidence="1">
    <location>
        <begin position="66"/>
        <end position="84"/>
    </location>
</feature>
<proteinExistence type="predicted"/>
<evidence type="ECO:0000313" key="3">
    <source>
        <dbReference type="Proteomes" id="UP000215355"/>
    </source>
</evidence>